<keyword evidence="3" id="KW-1185">Reference proteome</keyword>
<evidence type="ECO:0000313" key="2">
    <source>
        <dbReference type="EMBL" id="CAK0796535.1"/>
    </source>
</evidence>
<protein>
    <submittedName>
        <fullName evidence="2">Uncharacterized protein</fullName>
    </submittedName>
</protein>
<evidence type="ECO:0000313" key="3">
    <source>
        <dbReference type="Proteomes" id="UP001189429"/>
    </source>
</evidence>
<dbReference type="Proteomes" id="UP001189429">
    <property type="component" value="Unassembled WGS sequence"/>
</dbReference>
<proteinExistence type="predicted"/>
<name>A0ABN9Q0C4_9DINO</name>
<reference evidence="2" key="1">
    <citation type="submission" date="2023-10" db="EMBL/GenBank/DDBJ databases">
        <authorList>
            <person name="Chen Y."/>
            <person name="Shah S."/>
            <person name="Dougan E. K."/>
            <person name="Thang M."/>
            <person name="Chan C."/>
        </authorList>
    </citation>
    <scope>NUCLEOTIDE SEQUENCE [LARGE SCALE GENOMIC DNA]</scope>
</reference>
<evidence type="ECO:0000256" key="1">
    <source>
        <dbReference type="SAM" id="MobiDB-lite"/>
    </source>
</evidence>
<gene>
    <name evidence="2" type="ORF">PCOR1329_LOCUS5899</name>
</gene>
<accession>A0ABN9Q0C4</accession>
<comment type="caution">
    <text evidence="2">The sequence shown here is derived from an EMBL/GenBank/DDBJ whole genome shotgun (WGS) entry which is preliminary data.</text>
</comment>
<dbReference type="EMBL" id="CAUYUJ010001565">
    <property type="protein sequence ID" value="CAK0796535.1"/>
    <property type="molecule type" value="Genomic_DNA"/>
</dbReference>
<feature type="non-terminal residue" evidence="2">
    <location>
        <position position="1"/>
    </location>
</feature>
<feature type="compositionally biased region" description="Basic residues" evidence="1">
    <location>
        <begin position="42"/>
        <end position="51"/>
    </location>
</feature>
<organism evidence="2 3">
    <name type="scientific">Prorocentrum cordatum</name>
    <dbReference type="NCBI Taxonomy" id="2364126"/>
    <lineage>
        <taxon>Eukaryota</taxon>
        <taxon>Sar</taxon>
        <taxon>Alveolata</taxon>
        <taxon>Dinophyceae</taxon>
        <taxon>Prorocentrales</taxon>
        <taxon>Prorocentraceae</taxon>
        <taxon>Prorocentrum</taxon>
    </lineage>
</organism>
<sequence>LSRSDPCTLPLRSARPWPLSLAATRPRSVDMASPGPSSLTARPHHTGRLHGRSPTLARAPRRCRFLLAPPHGRVRASRPPARPREVSLEFSSLNPYVQALCEHRREISAGQKELADEAVDSLEVRMATQRASALATLEVPAGAPRSAADGAEPGEPLCRRWPCDGAFDRGGQHTAVVSILAPEENEQCGCASTGSAAAAARPAGGAPARLL</sequence>
<feature type="region of interest" description="Disordered" evidence="1">
    <location>
        <begin position="20"/>
        <end position="55"/>
    </location>
</feature>